<dbReference type="SUPFAM" id="SSF52540">
    <property type="entry name" value="P-loop containing nucleoside triphosphate hydrolases"/>
    <property type="match status" value="1"/>
</dbReference>
<reference evidence="14 15" key="1">
    <citation type="submission" date="2021-06" db="EMBL/GenBank/DDBJ databases">
        <title>Caerostris extrusa draft genome.</title>
        <authorList>
            <person name="Kono N."/>
            <person name="Arakawa K."/>
        </authorList>
    </citation>
    <scope>NUCLEOTIDE SEQUENCE [LARGE SCALE GENOMIC DNA]</scope>
</reference>
<dbReference type="Proteomes" id="UP001054945">
    <property type="component" value="Unassembled WGS sequence"/>
</dbReference>
<proteinExistence type="inferred from homology"/>
<keyword evidence="9" id="KW-0233">DNA recombination</keyword>
<evidence type="ECO:0000313" key="14">
    <source>
        <dbReference type="EMBL" id="GIY66894.1"/>
    </source>
</evidence>
<evidence type="ECO:0000256" key="12">
    <source>
        <dbReference type="SAM" id="Coils"/>
    </source>
</evidence>
<evidence type="ECO:0000256" key="9">
    <source>
        <dbReference type="ARBA" id="ARBA00023172"/>
    </source>
</evidence>
<dbReference type="InterPro" id="IPR003395">
    <property type="entry name" value="RecF/RecN/SMC_N"/>
</dbReference>
<evidence type="ECO:0000256" key="7">
    <source>
        <dbReference type="ARBA" id="ARBA00022840"/>
    </source>
</evidence>
<name>A0AAV4VA51_CAEEX</name>
<dbReference type="GO" id="GO:0005634">
    <property type="term" value="C:nucleus"/>
    <property type="evidence" value="ECO:0007669"/>
    <property type="project" value="UniProtKB-SubCell"/>
</dbReference>
<dbReference type="GO" id="GO:0000724">
    <property type="term" value="P:double-strand break repair via homologous recombination"/>
    <property type="evidence" value="ECO:0007669"/>
    <property type="project" value="TreeGrafter"/>
</dbReference>
<protein>
    <submittedName>
        <fullName evidence="14">Structural maintenance of chromosomes protein 6</fullName>
    </submittedName>
</protein>
<evidence type="ECO:0000256" key="5">
    <source>
        <dbReference type="ARBA" id="ARBA00022741"/>
    </source>
</evidence>
<evidence type="ECO:0000256" key="1">
    <source>
        <dbReference type="ARBA" id="ARBA00004123"/>
    </source>
</evidence>
<evidence type="ECO:0000256" key="11">
    <source>
        <dbReference type="ARBA" id="ARBA00023242"/>
    </source>
</evidence>
<dbReference type="PANTHER" id="PTHR19306:SF6">
    <property type="entry name" value="STRUCTURAL MAINTENANCE OF CHROMOSOMES PROTEIN 6"/>
    <property type="match status" value="1"/>
</dbReference>
<evidence type="ECO:0000256" key="6">
    <source>
        <dbReference type="ARBA" id="ARBA00022763"/>
    </source>
</evidence>
<keyword evidence="15" id="KW-1185">Reference proteome</keyword>
<keyword evidence="7" id="KW-0067">ATP-binding</keyword>
<evidence type="ECO:0000256" key="8">
    <source>
        <dbReference type="ARBA" id="ARBA00023054"/>
    </source>
</evidence>
<dbReference type="GO" id="GO:0003684">
    <property type="term" value="F:damaged DNA binding"/>
    <property type="evidence" value="ECO:0007669"/>
    <property type="project" value="TreeGrafter"/>
</dbReference>
<keyword evidence="8 12" id="KW-0175">Coiled coil</keyword>
<dbReference type="InterPro" id="IPR027417">
    <property type="entry name" value="P-loop_NTPase"/>
</dbReference>
<dbReference type="PANTHER" id="PTHR19306">
    <property type="entry name" value="STRUCTURAL MAINTENANCE OF CHROMOSOMES 5,6 SMC5, SMC6"/>
    <property type="match status" value="1"/>
</dbReference>
<dbReference type="Gene3D" id="3.40.50.300">
    <property type="entry name" value="P-loop containing nucleotide triphosphate hydrolases"/>
    <property type="match status" value="2"/>
</dbReference>
<feature type="coiled-coil region" evidence="12">
    <location>
        <begin position="206"/>
        <end position="428"/>
    </location>
</feature>
<dbReference type="GO" id="GO:0030915">
    <property type="term" value="C:Smc5-Smc6 complex"/>
    <property type="evidence" value="ECO:0007669"/>
    <property type="project" value="TreeGrafter"/>
</dbReference>
<evidence type="ECO:0000313" key="15">
    <source>
        <dbReference type="Proteomes" id="UP001054945"/>
    </source>
</evidence>
<dbReference type="GO" id="GO:0035861">
    <property type="term" value="C:site of double-strand break"/>
    <property type="evidence" value="ECO:0007669"/>
    <property type="project" value="TreeGrafter"/>
</dbReference>
<keyword evidence="11" id="KW-0539">Nucleus</keyword>
<dbReference type="EMBL" id="BPLR01014166">
    <property type="protein sequence ID" value="GIY66894.1"/>
    <property type="molecule type" value="Genomic_DNA"/>
</dbReference>
<keyword evidence="5" id="KW-0547">Nucleotide-binding</keyword>
<feature type="domain" description="RecF/RecN/SMC N-terminal" evidence="13">
    <location>
        <begin position="36"/>
        <end position="1096"/>
    </location>
</feature>
<accession>A0AAV4VA51</accession>
<evidence type="ECO:0000259" key="13">
    <source>
        <dbReference type="Pfam" id="PF02463"/>
    </source>
</evidence>
<comment type="similarity">
    <text evidence="3">Belongs to the SMC family. SMC6 subfamily.</text>
</comment>
<dbReference type="GO" id="GO:0005524">
    <property type="term" value="F:ATP binding"/>
    <property type="evidence" value="ECO:0007669"/>
    <property type="project" value="UniProtKB-KW"/>
</dbReference>
<keyword evidence="6" id="KW-0227">DNA damage</keyword>
<keyword evidence="4" id="KW-0158">Chromosome</keyword>
<comment type="caution">
    <text evidence="14">The sequence shown here is derived from an EMBL/GenBank/DDBJ whole genome shotgun (WGS) entry which is preliminary data.</text>
</comment>
<organism evidence="14 15">
    <name type="scientific">Caerostris extrusa</name>
    <name type="common">Bark spider</name>
    <name type="synonym">Caerostris bankana</name>
    <dbReference type="NCBI Taxonomy" id="172846"/>
    <lineage>
        <taxon>Eukaryota</taxon>
        <taxon>Metazoa</taxon>
        <taxon>Ecdysozoa</taxon>
        <taxon>Arthropoda</taxon>
        <taxon>Chelicerata</taxon>
        <taxon>Arachnida</taxon>
        <taxon>Araneae</taxon>
        <taxon>Araneomorphae</taxon>
        <taxon>Entelegynae</taxon>
        <taxon>Araneoidea</taxon>
        <taxon>Araneidae</taxon>
        <taxon>Caerostris</taxon>
    </lineage>
</organism>
<sequence length="1130" mass="131009">MIDGRICLKTMKRQKINENSSRSQKRPKSEGKLGIIESITLQNFMCHENLHLKLGAHVNFIIGQNGSKWKSAILTAIILALGGNSRSTDRYSSIKGFVKNGKNKGKIELVLRNSGPSAYKPKVYGEKIIIIREFNKEGVTTYKIKSESGTICSNQKSELMNIKDALDIMIESPVCVLTQANSKKFLISKDAKEDRLFEFFCKGSGIERLQNAYEYLERLNSESKGEIGKKKKSCLLKQFIQSKLLSENIPELKKEIKKLKKIIDNSDKISDYQNELTWATVIQMEKYVEEKKAEYKQLENERENNIEQLKKCEDHYQVNSVKLEEYGKKKEESEISMNQCREDLEKLKFTNETCSSSVRNCRGKLEQLFRDKKQLKEDMLGLKTSIQEQNAKYVKNIEEENKQRMEAMEHLKENNSELAKDIENCEKIRSKKMEMQAKIEKNIRELNVEVKNNYRLKELEDSLLASKKALINKLNAFGEHTEKVFWDLNNESVFKKQPVGPIGLFLELKEPKWADAVDLAIGGRNLLNSFCVDNHSDSKILRNILMKYYSNIPSIIVSPFESQVFDVRGHEAQSLFPTVMDMLTIKNPVVANCLIDQAAIEKKILVEDRNEMRNLLQVCPQNCRSAYFSNCDQICYEPTRLYSAGNFRPRSNLTAIRLEDIKIQEEALQKEREAAETKKVTLQKLPMELNELSTEIKDLNNKIGRLSTRLKLNYSEIKELQYIEKLKDVNCLLEDLQLMQSQYETKQAEIDKYTEKVSELEKKKKENEHELNTKKILLQSCCNSYQKYCSEVKTLQKNQDTINIAKERLKTELKTHEKKCVACLNKLNELIEKLMIICGCREKNCIIKIDYVAIIALAFSDVVHCSTYSNFCSNLPSLESPIYYRSNNSTFSEEIKNSRSNAEQFSDRINTVRSVEEIKHLIKETKKVIELQSDCDREDIKNKYNQKLEALQIAEHEFERIEGDLKLINEMLRKRKSKISHIIMESERYIQYIFSSILTGNEYTGSLEFDDTNKKLKIVVAPSKSYKGHKNHNSLSGGERSFVTIAFLIALWENSRMPFKILDEYDVFMDSNNRQLSFKLLYEKAKMMYKNQFIFLSPLDLPQFEDSSLLEIIRMAPPKRKHGETVVDAE</sequence>
<evidence type="ECO:0000256" key="3">
    <source>
        <dbReference type="ARBA" id="ARBA00006793"/>
    </source>
</evidence>
<gene>
    <name evidence="14" type="primary">smc6</name>
    <name evidence="14" type="ORF">CEXT_598771</name>
</gene>
<dbReference type="GO" id="GO:0003697">
    <property type="term" value="F:single-stranded DNA binding"/>
    <property type="evidence" value="ECO:0007669"/>
    <property type="project" value="TreeGrafter"/>
</dbReference>
<dbReference type="Pfam" id="PF02463">
    <property type="entry name" value="SMC_N"/>
    <property type="match status" value="1"/>
</dbReference>
<evidence type="ECO:0000256" key="4">
    <source>
        <dbReference type="ARBA" id="ARBA00022454"/>
    </source>
</evidence>
<evidence type="ECO:0000256" key="10">
    <source>
        <dbReference type="ARBA" id="ARBA00023204"/>
    </source>
</evidence>
<comment type="subcellular location">
    <subcellularLocation>
        <location evidence="2">Chromosome</location>
    </subcellularLocation>
    <subcellularLocation>
        <location evidence="1">Nucleus</location>
    </subcellularLocation>
</comment>
<evidence type="ECO:0000256" key="2">
    <source>
        <dbReference type="ARBA" id="ARBA00004286"/>
    </source>
</evidence>
<dbReference type="AlphaFoldDB" id="A0AAV4VA51"/>
<feature type="coiled-coil region" evidence="12">
    <location>
        <begin position="658"/>
        <end position="833"/>
    </location>
</feature>
<keyword evidence="10" id="KW-0234">DNA repair</keyword>